<dbReference type="OrthoDB" id="8526701at2"/>
<keyword evidence="2" id="KW-1185">Reference proteome</keyword>
<dbReference type="EMBL" id="NOIH01000032">
    <property type="protein sequence ID" value="OYD52640.1"/>
    <property type="molecule type" value="Genomic_DNA"/>
</dbReference>
<dbReference type="RefSeq" id="WP_094269568.1">
    <property type="nucleotide sequence ID" value="NZ_NOIH01000032.1"/>
</dbReference>
<dbReference type="AlphaFoldDB" id="A0A235EUD7"/>
<accession>A0A235EUD7</accession>
<reference evidence="1 2" key="1">
    <citation type="submission" date="2017-07" db="EMBL/GenBank/DDBJ databases">
        <title>Thauera sp. KNDSS-Mac4 genome sequence and assembly.</title>
        <authorList>
            <person name="Mayilraj S."/>
        </authorList>
    </citation>
    <scope>NUCLEOTIDE SEQUENCE [LARGE SCALE GENOMIC DNA]</scope>
    <source>
        <strain evidence="1 2">KNDSS-Mac4</strain>
    </source>
</reference>
<protein>
    <submittedName>
        <fullName evidence="1">Uncharacterized protein</fullName>
    </submittedName>
</protein>
<comment type="caution">
    <text evidence="1">The sequence shown here is derived from an EMBL/GenBank/DDBJ whole genome shotgun (WGS) entry which is preliminary data.</text>
</comment>
<proteinExistence type="predicted"/>
<organism evidence="1 2">
    <name type="scientific">Thauera propionica</name>
    <dbReference type="NCBI Taxonomy" id="2019431"/>
    <lineage>
        <taxon>Bacteria</taxon>
        <taxon>Pseudomonadati</taxon>
        <taxon>Pseudomonadota</taxon>
        <taxon>Betaproteobacteria</taxon>
        <taxon>Rhodocyclales</taxon>
        <taxon>Zoogloeaceae</taxon>
        <taxon>Thauera</taxon>
    </lineage>
</organism>
<sequence>MIPRHNAAPRAKLPAYARPLADLRHQGQRPAGETVIVRLDSWPPKWHFGADLADVDGRALSVCCPQVTVSEDADPSALDFSFARDLDAIVPHWRSKSPPSRLRALLRRVLQADPRRLIVLDMERSGRAWFIKSVDRGVEVQL</sequence>
<gene>
    <name evidence="1" type="ORF">CGK74_16855</name>
</gene>
<evidence type="ECO:0000313" key="2">
    <source>
        <dbReference type="Proteomes" id="UP000215181"/>
    </source>
</evidence>
<name>A0A235EUD7_9RHOO</name>
<evidence type="ECO:0000313" key="1">
    <source>
        <dbReference type="EMBL" id="OYD52640.1"/>
    </source>
</evidence>
<dbReference type="Proteomes" id="UP000215181">
    <property type="component" value="Unassembled WGS sequence"/>
</dbReference>